<feature type="domain" description="Cathepsin propeptide inhibitor" evidence="10">
    <location>
        <begin position="93"/>
        <end position="149"/>
    </location>
</feature>
<keyword evidence="8" id="KW-0472">Membrane</keyword>
<feature type="region of interest" description="Disordered" evidence="7">
    <location>
        <begin position="434"/>
        <end position="509"/>
    </location>
</feature>
<name>A0AAD4MGM7_9BILA</name>
<feature type="transmembrane region" description="Helical" evidence="8">
    <location>
        <begin position="20"/>
        <end position="45"/>
    </location>
</feature>
<evidence type="ECO:0000256" key="3">
    <source>
        <dbReference type="ARBA" id="ARBA00022801"/>
    </source>
</evidence>
<reference evidence="11" key="1">
    <citation type="submission" date="2022-01" db="EMBL/GenBank/DDBJ databases">
        <title>Genome Sequence Resource for Two Populations of Ditylenchus destructor, the Migratory Endoparasitic Phytonematode.</title>
        <authorList>
            <person name="Zhang H."/>
            <person name="Lin R."/>
            <person name="Xie B."/>
        </authorList>
    </citation>
    <scope>NUCLEOTIDE SEQUENCE</scope>
    <source>
        <strain evidence="11">BazhouSP</strain>
    </source>
</reference>
<proteinExistence type="inferred from homology"/>
<comment type="caution">
    <text evidence="11">The sequence shown here is derived from an EMBL/GenBank/DDBJ whole genome shotgun (WGS) entry which is preliminary data.</text>
</comment>
<comment type="similarity">
    <text evidence="1">Belongs to the peptidase C1 family.</text>
</comment>
<evidence type="ECO:0000256" key="7">
    <source>
        <dbReference type="SAM" id="MobiDB-lite"/>
    </source>
</evidence>
<dbReference type="SMART" id="SM00848">
    <property type="entry name" value="Inhibitor_I29"/>
    <property type="match status" value="1"/>
</dbReference>
<protein>
    <submittedName>
        <fullName evidence="11">Papain family cysteine protease domain-containing protein</fullName>
    </submittedName>
</protein>
<dbReference type="InterPro" id="IPR013128">
    <property type="entry name" value="Peptidase_C1A"/>
</dbReference>
<dbReference type="InterPro" id="IPR039417">
    <property type="entry name" value="Peptidase_C1A_papain-like"/>
</dbReference>
<evidence type="ECO:0000256" key="2">
    <source>
        <dbReference type="ARBA" id="ARBA00022670"/>
    </source>
</evidence>
<dbReference type="InterPro" id="IPR013201">
    <property type="entry name" value="Prot_inhib_I29"/>
</dbReference>
<feature type="compositionally biased region" description="Acidic residues" evidence="7">
    <location>
        <begin position="496"/>
        <end position="509"/>
    </location>
</feature>
<keyword evidence="12" id="KW-1185">Reference proteome</keyword>
<dbReference type="SUPFAM" id="SSF54001">
    <property type="entry name" value="Cysteine proteinases"/>
    <property type="match status" value="1"/>
</dbReference>
<dbReference type="Pfam" id="PF00112">
    <property type="entry name" value="Peptidase_C1"/>
    <property type="match status" value="1"/>
</dbReference>
<sequence length="509" mass="56573">MKWYISTTLNDYSHSIPDISLVSSVIGPMALSLFLLQTSFILAILHSLALCQNPENGAAAAGLSPGNHEPENGTAVTPHGSGKGVSEEDRKAFQDFLRDFKKTYSEENGEFGRRLAVFAQTRRRVAKMQAEGMKWAGITQFADMSTEERKQMLMSGDAVTKMEDSASPDVARMPVIESRGRTKRQTPPSSFDYRTYGWVTPVKHQGSCGSCWAFSTVALMETVYLKYWNNLNDLSEQDLVDCATGNLGCDGGNVESALYYISQNRTTHEVYYPYQGVKQTCNRAISKNVMATRYFRLTNESSIAYFNYHNGPVSFIFTVKSDFFDYASGVYDASECSDTSATFEGWHYMVIVGFTPSYWIAKNSWGTGWGNAGYAYIARGKNLCRMNTQMLCAYGQLYGSKWALNRTYSMFYLMVILVLVVPAFSRIHPTPIDDIQTQASQGPAKRVPAKSTKNVKHHEHSDPSLDQTLDDTDDNTGSMICSYEDEDSPAVSSPGLDDDNESGSSDNES</sequence>
<dbReference type="Gene3D" id="3.90.70.10">
    <property type="entry name" value="Cysteine proteinases"/>
    <property type="match status" value="1"/>
</dbReference>
<dbReference type="InterPro" id="IPR000169">
    <property type="entry name" value="Pept_cys_AS"/>
</dbReference>
<dbReference type="PRINTS" id="PR00705">
    <property type="entry name" value="PAPAIN"/>
</dbReference>
<evidence type="ECO:0000256" key="1">
    <source>
        <dbReference type="ARBA" id="ARBA00008455"/>
    </source>
</evidence>
<dbReference type="PROSITE" id="PS00139">
    <property type="entry name" value="THIOL_PROTEASE_CYS"/>
    <property type="match status" value="1"/>
</dbReference>
<keyword evidence="3" id="KW-0378">Hydrolase</keyword>
<accession>A0AAD4MGM7</accession>
<dbReference type="Pfam" id="PF08246">
    <property type="entry name" value="Inhibitor_I29"/>
    <property type="match status" value="1"/>
</dbReference>
<evidence type="ECO:0000313" key="12">
    <source>
        <dbReference type="Proteomes" id="UP001201812"/>
    </source>
</evidence>
<dbReference type="GO" id="GO:0008234">
    <property type="term" value="F:cysteine-type peptidase activity"/>
    <property type="evidence" value="ECO:0007669"/>
    <property type="project" value="UniProtKB-KW"/>
</dbReference>
<evidence type="ECO:0000259" key="9">
    <source>
        <dbReference type="SMART" id="SM00645"/>
    </source>
</evidence>
<keyword evidence="8" id="KW-1133">Transmembrane helix</keyword>
<keyword evidence="8" id="KW-0812">Transmembrane</keyword>
<dbReference type="CDD" id="cd02248">
    <property type="entry name" value="Peptidase_C1A"/>
    <property type="match status" value="1"/>
</dbReference>
<keyword evidence="6" id="KW-1015">Disulfide bond</keyword>
<feature type="domain" description="Peptidase C1A papain C-terminal" evidence="9">
    <location>
        <begin position="187"/>
        <end position="394"/>
    </location>
</feature>
<dbReference type="GO" id="GO:0006508">
    <property type="term" value="P:proteolysis"/>
    <property type="evidence" value="ECO:0007669"/>
    <property type="project" value="UniProtKB-KW"/>
</dbReference>
<keyword evidence="4" id="KW-0788">Thiol protease</keyword>
<evidence type="ECO:0000256" key="8">
    <source>
        <dbReference type="SAM" id="Phobius"/>
    </source>
</evidence>
<evidence type="ECO:0000259" key="10">
    <source>
        <dbReference type="SMART" id="SM00848"/>
    </source>
</evidence>
<dbReference type="InterPro" id="IPR038765">
    <property type="entry name" value="Papain-like_cys_pep_sf"/>
</dbReference>
<dbReference type="InterPro" id="IPR000668">
    <property type="entry name" value="Peptidase_C1A_C"/>
</dbReference>
<dbReference type="PANTHER" id="PTHR12411">
    <property type="entry name" value="CYSTEINE PROTEASE FAMILY C1-RELATED"/>
    <property type="match status" value="1"/>
</dbReference>
<organism evidence="11 12">
    <name type="scientific">Ditylenchus destructor</name>
    <dbReference type="NCBI Taxonomy" id="166010"/>
    <lineage>
        <taxon>Eukaryota</taxon>
        <taxon>Metazoa</taxon>
        <taxon>Ecdysozoa</taxon>
        <taxon>Nematoda</taxon>
        <taxon>Chromadorea</taxon>
        <taxon>Rhabditida</taxon>
        <taxon>Tylenchina</taxon>
        <taxon>Tylenchomorpha</taxon>
        <taxon>Sphaerularioidea</taxon>
        <taxon>Anguinidae</taxon>
        <taxon>Anguininae</taxon>
        <taxon>Ditylenchus</taxon>
    </lineage>
</organism>
<evidence type="ECO:0000256" key="4">
    <source>
        <dbReference type="ARBA" id="ARBA00022807"/>
    </source>
</evidence>
<dbReference type="AlphaFoldDB" id="A0AAD4MGM7"/>
<dbReference type="SMART" id="SM00645">
    <property type="entry name" value="Pept_C1"/>
    <property type="match status" value="1"/>
</dbReference>
<feature type="region of interest" description="Disordered" evidence="7">
    <location>
        <begin position="61"/>
        <end position="88"/>
    </location>
</feature>
<dbReference type="EMBL" id="JAKKPZ010000786">
    <property type="protein sequence ID" value="KAI1692301.1"/>
    <property type="molecule type" value="Genomic_DNA"/>
</dbReference>
<evidence type="ECO:0000256" key="6">
    <source>
        <dbReference type="ARBA" id="ARBA00023157"/>
    </source>
</evidence>
<keyword evidence="5" id="KW-0865">Zymogen</keyword>
<evidence type="ECO:0000313" key="11">
    <source>
        <dbReference type="EMBL" id="KAI1692301.1"/>
    </source>
</evidence>
<evidence type="ECO:0000256" key="5">
    <source>
        <dbReference type="ARBA" id="ARBA00023145"/>
    </source>
</evidence>
<keyword evidence="2 11" id="KW-0645">Protease</keyword>
<dbReference type="Proteomes" id="UP001201812">
    <property type="component" value="Unassembled WGS sequence"/>
</dbReference>
<gene>
    <name evidence="11" type="ORF">DdX_21330</name>
</gene>